<evidence type="ECO:0000313" key="2">
    <source>
        <dbReference type="Proteomes" id="UP000194204"/>
    </source>
</evidence>
<keyword evidence="2" id="KW-1185">Reference proteome</keyword>
<reference evidence="1 2" key="1">
    <citation type="submission" date="2017-01" db="EMBL/GenBank/DDBJ databases">
        <title>Deconstructing symbiosis and pathogenesis requirements using a combined genomic-metabolomic approach.</title>
        <authorList>
            <person name="Tobias N.J."/>
            <person name="Wolff H."/>
            <person name="Djahanschiri B."/>
            <person name="Ebersberger I."/>
            <person name="Bode H.B."/>
        </authorList>
    </citation>
    <scope>NUCLEOTIDE SEQUENCE [LARGE SCALE GENOMIC DNA]</scope>
    <source>
        <strain evidence="1 2">DSM 4764</strain>
    </source>
</reference>
<name>A0A1Y2SJD7_9GAMM</name>
<organism evidence="1 2">
    <name type="scientific">Xenorhabdus beddingii</name>
    <dbReference type="NCBI Taxonomy" id="40578"/>
    <lineage>
        <taxon>Bacteria</taxon>
        <taxon>Pseudomonadati</taxon>
        <taxon>Pseudomonadota</taxon>
        <taxon>Gammaproteobacteria</taxon>
        <taxon>Enterobacterales</taxon>
        <taxon>Morganellaceae</taxon>
        <taxon>Xenorhabdus</taxon>
    </lineage>
</organism>
<dbReference type="Proteomes" id="UP000194204">
    <property type="component" value="Unassembled WGS sequence"/>
</dbReference>
<dbReference type="AlphaFoldDB" id="A0A1Y2SJD7"/>
<proteinExistence type="predicted"/>
<dbReference type="EMBL" id="MUBK01000025">
    <property type="protein sequence ID" value="OTA18870.1"/>
    <property type="molecule type" value="Genomic_DNA"/>
</dbReference>
<dbReference type="STRING" id="40578.Xbed_02856"/>
<comment type="caution">
    <text evidence="1">The sequence shown here is derived from an EMBL/GenBank/DDBJ whole genome shotgun (WGS) entry which is preliminary data.</text>
</comment>
<gene>
    <name evidence="1" type="ORF">Xbed_02856</name>
</gene>
<evidence type="ECO:0000313" key="1">
    <source>
        <dbReference type="EMBL" id="OTA18870.1"/>
    </source>
</evidence>
<sequence length="45" mass="5410">MKTYVQGLDGFNYGFIQFKKHMLLKHETTRYALRNPQKIDRHSVV</sequence>
<accession>A0A1Y2SJD7</accession>
<protein>
    <submittedName>
        <fullName evidence="1">Uncharacterized protein</fullName>
    </submittedName>
</protein>